<dbReference type="Proteomes" id="UP000504615">
    <property type="component" value="Unplaced"/>
</dbReference>
<evidence type="ECO:0000313" key="9">
    <source>
        <dbReference type="RefSeq" id="XP_011645015.1"/>
    </source>
</evidence>
<dbReference type="CDD" id="cd14367">
    <property type="entry name" value="CUE_CUED2"/>
    <property type="match status" value="1"/>
</dbReference>
<name>A0A6I9WRW5_9HYME</name>
<dbReference type="GeneID" id="105432092"/>
<evidence type="ECO:0000256" key="1">
    <source>
        <dbReference type="ARBA" id="ARBA00004123"/>
    </source>
</evidence>
<dbReference type="OrthoDB" id="10060331at2759"/>
<evidence type="ECO:0000256" key="5">
    <source>
        <dbReference type="ARBA" id="ARBA00022786"/>
    </source>
</evidence>
<reference evidence="9" key="1">
    <citation type="submission" date="2025-08" db="UniProtKB">
        <authorList>
            <consortium name="RefSeq"/>
        </authorList>
    </citation>
    <scope>IDENTIFICATION</scope>
</reference>
<dbReference type="RefSeq" id="XP_011645015.1">
    <property type="nucleotide sequence ID" value="XM_011646713.2"/>
</dbReference>
<evidence type="ECO:0000256" key="2">
    <source>
        <dbReference type="ARBA" id="ARBA00004496"/>
    </source>
</evidence>
<comment type="subcellular location">
    <subcellularLocation>
        <location evidence="2">Cytoplasm</location>
    </subcellularLocation>
    <subcellularLocation>
        <location evidence="1">Nucleus</location>
    </subcellularLocation>
</comment>
<accession>A0A6I9WRW5</accession>
<dbReference type="GO" id="GO:0005737">
    <property type="term" value="C:cytoplasm"/>
    <property type="evidence" value="ECO:0007669"/>
    <property type="project" value="UniProtKB-SubCell"/>
</dbReference>
<comment type="similarity">
    <text evidence="3">Belongs to the CUEDC2 family.</text>
</comment>
<dbReference type="KEGG" id="pbar:105432092"/>
<evidence type="ECO:0000256" key="6">
    <source>
        <dbReference type="ARBA" id="ARBA00023242"/>
    </source>
</evidence>
<dbReference type="AlphaFoldDB" id="A0A6I9WRW5"/>
<keyword evidence="8" id="KW-1185">Reference proteome</keyword>
<keyword evidence="4" id="KW-0963">Cytoplasm</keyword>
<keyword evidence="6" id="KW-0539">Nucleus</keyword>
<proteinExistence type="inferred from homology"/>
<protein>
    <submittedName>
        <fullName evidence="9">CUE domain-containing protein 2 isoform X1</fullName>
    </submittedName>
</protein>
<dbReference type="PANTHER" id="PTHR12493">
    <property type="entry name" value="CUE DOMAIN CONTAINING 2"/>
    <property type="match status" value="1"/>
</dbReference>
<dbReference type="PANTHER" id="PTHR12493:SF0">
    <property type="entry name" value="CUE DOMAIN-CONTAINING PROTEIN 2"/>
    <property type="match status" value="1"/>
</dbReference>
<dbReference type="GO" id="GO:0005634">
    <property type="term" value="C:nucleus"/>
    <property type="evidence" value="ECO:0007669"/>
    <property type="project" value="UniProtKB-SubCell"/>
</dbReference>
<evidence type="ECO:0000313" key="8">
    <source>
        <dbReference type="Proteomes" id="UP000504615"/>
    </source>
</evidence>
<sequence length="356" mass="39673">MSVCTCNADVNRVPSSHATRQTARQASTPPLVNCQIDESVVCIRNLSRVFGVTGEPECIPIEVTWLRIRMNRTMDEKEELVKKALFSFVRKQVPTAQLSLIDDIVLSYVVSMVEESALEENLDVDGLCEMVSACLPEFSTIEKEAVSKWLLDVESKLKQESKENENCQSHSDPLNHISLAALLPAGAQRMRVHHLSETSDAGSDSSGEYFSEESSWHQVALLQEMFPAASPAEARHCLAVAGGDIAKAAQLALHRQEAGQSIVSNLTFLTPNGRNKARLNDEELKSRIIARYSYVDRDDDCREHRPVAPKTEPKKLVRYLDNKIVSVKGERYTEVRRGGEDEDGNEGGRKRGHCRP</sequence>
<evidence type="ECO:0000256" key="3">
    <source>
        <dbReference type="ARBA" id="ARBA00006106"/>
    </source>
</evidence>
<evidence type="ECO:0000256" key="4">
    <source>
        <dbReference type="ARBA" id="ARBA00022490"/>
    </source>
</evidence>
<feature type="region of interest" description="Disordered" evidence="7">
    <location>
        <begin position="335"/>
        <end position="356"/>
    </location>
</feature>
<evidence type="ECO:0000256" key="7">
    <source>
        <dbReference type="SAM" id="MobiDB-lite"/>
    </source>
</evidence>
<dbReference type="InterPro" id="IPR039805">
    <property type="entry name" value="CUE_CUED2"/>
</dbReference>
<organism evidence="8 9">
    <name type="scientific">Pogonomyrmex barbatus</name>
    <name type="common">red harvester ant</name>
    <dbReference type="NCBI Taxonomy" id="144034"/>
    <lineage>
        <taxon>Eukaryota</taxon>
        <taxon>Metazoa</taxon>
        <taxon>Ecdysozoa</taxon>
        <taxon>Arthropoda</taxon>
        <taxon>Hexapoda</taxon>
        <taxon>Insecta</taxon>
        <taxon>Pterygota</taxon>
        <taxon>Neoptera</taxon>
        <taxon>Endopterygota</taxon>
        <taxon>Hymenoptera</taxon>
        <taxon>Apocrita</taxon>
        <taxon>Aculeata</taxon>
        <taxon>Formicoidea</taxon>
        <taxon>Formicidae</taxon>
        <taxon>Myrmicinae</taxon>
        <taxon>Pogonomyrmex</taxon>
    </lineage>
</organism>
<keyword evidence="5" id="KW-0833">Ubl conjugation pathway</keyword>
<gene>
    <name evidence="9" type="primary">LOC105432092</name>
</gene>